<dbReference type="CDD" id="cd02883">
    <property type="entry name" value="NUDIX_Hydrolase"/>
    <property type="match status" value="1"/>
</dbReference>
<dbReference type="InterPro" id="IPR020084">
    <property type="entry name" value="NUDIX_hydrolase_CS"/>
</dbReference>
<sequence length="171" mass="20139">MKRLFAIDLKDYDNSFSRFKRPSVRGIIIKDKKVALVYSHKYDYYKFPGGGIENNEDHVNTLIREISEETGLRVLTDSIHDYGSVLRIQKSRFTENEIFEQENFYYLCDVENSIHSQSLDEYELDEGFELRYVTANEAIKINRTHDHSDYDAMLIEREAKVLELLIKDGLL</sequence>
<name>A0A1H6L3F3_RUMFL</name>
<dbReference type="PANTHER" id="PTHR43046">
    <property type="entry name" value="GDP-MANNOSE MANNOSYL HYDROLASE"/>
    <property type="match status" value="1"/>
</dbReference>
<keyword evidence="2" id="KW-0378">Hydrolase</keyword>
<proteinExistence type="predicted"/>
<dbReference type="PROSITE" id="PS00893">
    <property type="entry name" value="NUDIX_BOX"/>
    <property type="match status" value="1"/>
</dbReference>
<evidence type="ECO:0000256" key="2">
    <source>
        <dbReference type="ARBA" id="ARBA00022801"/>
    </source>
</evidence>
<dbReference type="AlphaFoldDB" id="A0A1H6L3F3"/>
<dbReference type="Pfam" id="PF00293">
    <property type="entry name" value="NUDIX"/>
    <property type="match status" value="1"/>
</dbReference>
<dbReference type="EMBL" id="FNWV01000015">
    <property type="protein sequence ID" value="SEH82685.1"/>
    <property type="molecule type" value="Genomic_DNA"/>
</dbReference>
<comment type="cofactor">
    <cofactor evidence="1">
        <name>Mg(2+)</name>
        <dbReference type="ChEBI" id="CHEBI:18420"/>
    </cofactor>
</comment>
<protein>
    <submittedName>
        <fullName evidence="4">NUDIX domain-containing protein</fullName>
    </submittedName>
</protein>
<dbReference type="PANTHER" id="PTHR43046:SF15">
    <property type="entry name" value="MUTT_NUDIX FAMILY PROTEIN"/>
    <property type="match status" value="1"/>
</dbReference>
<dbReference type="GO" id="GO:0016787">
    <property type="term" value="F:hydrolase activity"/>
    <property type="evidence" value="ECO:0007669"/>
    <property type="project" value="UniProtKB-KW"/>
</dbReference>
<dbReference type="Gene3D" id="3.90.79.10">
    <property type="entry name" value="Nucleoside Triphosphate Pyrophosphohydrolase"/>
    <property type="match status" value="1"/>
</dbReference>
<feature type="domain" description="Nudix hydrolase" evidence="3">
    <location>
        <begin position="19"/>
        <end position="155"/>
    </location>
</feature>
<evidence type="ECO:0000259" key="3">
    <source>
        <dbReference type="PROSITE" id="PS51462"/>
    </source>
</evidence>
<dbReference type="InterPro" id="IPR000086">
    <property type="entry name" value="NUDIX_hydrolase_dom"/>
</dbReference>
<organism evidence="4 5">
    <name type="scientific">Ruminococcus flavefaciens</name>
    <dbReference type="NCBI Taxonomy" id="1265"/>
    <lineage>
        <taxon>Bacteria</taxon>
        <taxon>Bacillati</taxon>
        <taxon>Bacillota</taxon>
        <taxon>Clostridia</taxon>
        <taxon>Eubacteriales</taxon>
        <taxon>Oscillospiraceae</taxon>
        <taxon>Ruminococcus</taxon>
    </lineage>
</organism>
<accession>A0A1H6L3F3</accession>
<dbReference type="RefSeq" id="WP_074718664.1">
    <property type="nucleotide sequence ID" value="NZ_FNWV01000015.1"/>
</dbReference>
<evidence type="ECO:0000313" key="4">
    <source>
        <dbReference type="EMBL" id="SEH82685.1"/>
    </source>
</evidence>
<dbReference type="SUPFAM" id="SSF55811">
    <property type="entry name" value="Nudix"/>
    <property type="match status" value="1"/>
</dbReference>
<gene>
    <name evidence="4" type="ORF">SAMN02910265_02907</name>
</gene>
<evidence type="ECO:0000313" key="5">
    <source>
        <dbReference type="Proteomes" id="UP000183190"/>
    </source>
</evidence>
<dbReference type="OrthoDB" id="511483at2"/>
<dbReference type="InterPro" id="IPR015797">
    <property type="entry name" value="NUDIX_hydrolase-like_dom_sf"/>
</dbReference>
<evidence type="ECO:0000256" key="1">
    <source>
        <dbReference type="ARBA" id="ARBA00001946"/>
    </source>
</evidence>
<dbReference type="PROSITE" id="PS51462">
    <property type="entry name" value="NUDIX"/>
    <property type="match status" value="1"/>
</dbReference>
<dbReference type="Proteomes" id="UP000183190">
    <property type="component" value="Unassembled WGS sequence"/>
</dbReference>
<reference evidence="4 5" key="1">
    <citation type="submission" date="2016-10" db="EMBL/GenBank/DDBJ databases">
        <authorList>
            <person name="de Groot N.N."/>
        </authorList>
    </citation>
    <scope>NUCLEOTIDE SEQUENCE [LARGE SCALE GENOMIC DNA]</scope>
    <source>
        <strain evidence="4 5">YAD2003</strain>
    </source>
</reference>